<feature type="transmembrane region" description="Helical" evidence="1">
    <location>
        <begin position="6"/>
        <end position="29"/>
    </location>
</feature>
<comment type="caution">
    <text evidence="2">The sequence shown here is derived from an EMBL/GenBank/DDBJ whole genome shotgun (WGS) entry which is preliminary data.</text>
</comment>
<proteinExistence type="predicted"/>
<gene>
    <name evidence="2" type="ORF">BJX66DRAFT_320986</name>
</gene>
<evidence type="ECO:0000256" key="1">
    <source>
        <dbReference type="SAM" id="Phobius"/>
    </source>
</evidence>
<dbReference type="Proteomes" id="UP001610563">
    <property type="component" value="Unassembled WGS sequence"/>
</dbReference>
<protein>
    <submittedName>
        <fullName evidence="2">Uncharacterized protein</fullName>
    </submittedName>
</protein>
<evidence type="ECO:0000313" key="3">
    <source>
        <dbReference type="Proteomes" id="UP001610563"/>
    </source>
</evidence>
<keyword evidence="1" id="KW-0472">Membrane</keyword>
<name>A0ABR4FGF4_9EURO</name>
<organism evidence="2 3">
    <name type="scientific">Aspergillus keveii</name>
    <dbReference type="NCBI Taxonomy" id="714993"/>
    <lineage>
        <taxon>Eukaryota</taxon>
        <taxon>Fungi</taxon>
        <taxon>Dikarya</taxon>
        <taxon>Ascomycota</taxon>
        <taxon>Pezizomycotina</taxon>
        <taxon>Eurotiomycetes</taxon>
        <taxon>Eurotiomycetidae</taxon>
        <taxon>Eurotiales</taxon>
        <taxon>Aspergillaceae</taxon>
        <taxon>Aspergillus</taxon>
        <taxon>Aspergillus subgen. Nidulantes</taxon>
    </lineage>
</organism>
<sequence>MASNPPIDICIVIAWFFPVMFAQPVVGFVKELFNGLRFEGQRANDRDRKVVSTGRAHLGK</sequence>
<dbReference type="EMBL" id="JBFTWV010000559">
    <property type="protein sequence ID" value="KAL2782320.1"/>
    <property type="molecule type" value="Genomic_DNA"/>
</dbReference>
<accession>A0ABR4FGF4</accession>
<evidence type="ECO:0000313" key="2">
    <source>
        <dbReference type="EMBL" id="KAL2782320.1"/>
    </source>
</evidence>
<keyword evidence="1" id="KW-1133">Transmembrane helix</keyword>
<reference evidence="2 3" key="1">
    <citation type="submission" date="2024-07" db="EMBL/GenBank/DDBJ databases">
        <title>Section-level genome sequencing and comparative genomics of Aspergillus sections Usti and Cavernicolus.</title>
        <authorList>
            <consortium name="Lawrence Berkeley National Laboratory"/>
            <person name="Nybo J.L."/>
            <person name="Vesth T.C."/>
            <person name="Theobald S."/>
            <person name="Frisvad J.C."/>
            <person name="Larsen T.O."/>
            <person name="Kjaerboelling I."/>
            <person name="Rothschild-Mancinelli K."/>
            <person name="Lyhne E.K."/>
            <person name="Kogle M.E."/>
            <person name="Barry K."/>
            <person name="Clum A."/>
            <person name="Na H."/>
            <person name="Ledsgaard L."/>
            <person name="Lin J."/>
            <person name="Lipzen A."/>
            <person name="Kuo A."/>
            <person name="Riley R."/>
            <person name="Mondo S."/>
            <person name="Labutti K."/>
            <person name="Haridas S."/>
            <person name="Pangalinan J."/>
            <person name="Salamov A.A."/>
            <person name="Simmons B.A."/>
            <person name="Magnuson J.K."/>
            <person name="Chen J."/>
            <person name="Drula E."/>
            <person name="Henrissat B."/>
            <person name="Wiebenga A."/>
            <person name="Lubbers R.J."/>
            <person name="Gomes A.C."/>
            <person name="Makela M.R."/>
            <person name="Stajich J."/>
            <person name="Grigoriev I.V."/>
            <person name="Mortensen U.H."/>
            <person name="De Vries R.P."/>
            <person name="Baker S.E."/>
            <person name="Andersen M.R."/>
        </authorList>
    </citation>
    <scope>NUCLEOTIDE SEQUENCE [LARGE SCALE GENOMIC DNA]</scope>
    <source>
        <strain evidence="2 3">CBS 209.92</strain>
    </source>
</reference>
<keyword evidence="3" id="KW-1185">Reference proteome</keyword>
<keyword evidence="1" id="KW-0812">Transmembrane</keyword>